<dbReference type="GO" id="GO:0006886">
    <property type="term" value="P:intracellular protein transport"/>
    <property type="evidence" value="ECO:0007669"/>
    <property type="project" value="InterPro"/>
</dbReference>
<dbReference type="GeneID" id="105898518"/>
<dbReference type="SMART" id="SM00809">
    <property type="entry name" value="Alpha_adaptinC2"/>
    <property type="match status" value="1"/>
</dbReference>
<keyword evidence="7" id="KW-1185">Reference proteome</keyword>
<accession>A0A6P8FSL9</accession>
<dbReference type="GO" id="GO:0031267">
    <property type="term" value="F:small GTPase binding"/>
    <property type="evidence" value="ECO:0007669"/>
    <property type="project" value="InterPro"/>
</dbReference>
<proteinExistence type="predicted"/>
<dbReference type="InterPro" id="IPR008153">
    <property type="entry name" value="GAE_dom"/>
</dbReference>
<dbReference type="GO" id="GO:0010008">
    <property type="term" value="C:endosome membrane"/>
    <property type="evidence" value="ECO:0007669"/>
    <property type="project" value="UniProtKB-SubCell"/>
</dbReference>
<protein>
    <submittedName>
        <fullName evidence="8">ADP-ribosylation factor-binding protein GGA3</fullName>
    </submittedName>
</protein>
<evidence type="ECO:0000256" key="2">
    <source>
        <dbReference type="ARBA" id="ARBA00004555"/>
    </source>
</evidence>
<dbReference type="FunFam" id="2.60.40.1230:FF:000001">
    <property type="entry name" value="ADP-ribosylation factor-binding protein GGA1 isoform 1"/>
    <property type="match status" value="1"/>
</dbReference>
<evidence type="ECO:0000256" key="4">
    <source>
        <dbReference type="ARBA" id="ARBA00022927"/>
    </source>
</evidence>
<dbReference type="InterPro" id="IPR027422">
    <property type="entry name" value="GGA1-3"/>
</dbReference>
<dbReference type="KEGG" id="char:105898518"/>
<dbReference type="InterPro" id="IPR008152">
    <property type="entry name" value="Clathrin_a/b/g-adaptin_app_Ig"/>
</dbReference>
<dbReference type="GO" id="GO:0005802">
    <property type="term" value="C:trans-Golgi network"/>
    <property type="evidence" value="ECO:0007669"/>
    <property type="project" value="InterPro"/>
</dbReference>
<dbReference type="RefSeq" id="XP_031426107.2">
    <property type="nucleotide sequence ID" value="XM_031570247.2"/>
</dbReference>
<keyword evidence="3" id="KW-0813">Transport</keyword>
<dbReference type="OrthoDB" id="447025at2759"/>
<dbReference type="GO" id="GO:0034394">
    <property type="term" value="P:protein localization to cell surface"/>
    <property type="evidence" value="ECO:0007669"/>
    <property type="project" value="TreeGrafter"/>
</dbReference>
<dbReference type="PANTHER" id="PTHR45905">
    <property type="entry name" value="GOLGI-LOCALIZED, GAMMA-ADAPTIN EAR CONTAINING, ARF BINDING PROTEIN"/>
    <property type="match status" value="1"/>
</dbReference>
<evidence type="ECO:0000313" key="8">
    <source>
        <dbReference type="RefSeq" id="XP_031426107.2"/>
    </source>
</evidence>
<feature type="domain" description="GAE" evidence="6">
    <location>
        <begin position="93"/>
        <end position="214"/>
    </location>
</feature>
<dbReference type="AlphaFoldDB" id="A0A6P8FSL9"/>
<reference evidence="8" key="1">
    <citation type="submission" date="2025-08" db="UniProtKB">
        <authorList>
            <consortium name="RefSeq"/>
        </authorList>
    </citation>
    <scope>IDENTIFICATION</scope>
</reference>
<evidence type="ECO:0000256" key="1">
    <source>
        <dbReference type="ARBA" id="ARBA00004481"/>
    </source>
</evidence>
<dbReference type="PROSITE" id="PS50180">
    <property type="entry name" value="GAE"/>
    <property type="match status" value="1"/>
</dbReference>
<keyword evidence="5" id="KW-0333">Golgi apparatus</keyword>
<dbReference type="GO" id="GO:0006893">
    <property type="term" value="P:Golgi to plasma membrane transport"/>
    <property type="evidence" value="ECO:0007669"/>
    <property type="project" value="TreeGrafter"/>
</dbReference>
<comment type="subcellular location">
    <subcellularLocation>
        <location evidence="1">Endosome membrane</location>
        <topology evidence="1">Peripheral membrane protein</topology>
    </subcellularLocation>
    <subcellularLocation>
        <location evidence="2">Golgi apparatus</location>
    </subcellularLocation>
</comment>
<dbReference type="PANTHER" id="PTHR45905:SF3">
    <property type="entry name" value="ADP-RIBOSYLATION FACTOR-BINDING PROTEIN GGA3"/>
    <property type="match status" value="1"/>
</dbReference>
<gene>
    <name evidence="8" type="primary">LOC105898518</name>
</gene>
<evidence type="ECO:0000259" key="6">
    <source>
        <dbReference type="PROSITE" id="PS50180"/>
    </source>
</evidence>
<evidence type="ECO:0000313" key="7">
    <source>
        <dbReference type="Proteomes" id="UP000515152"/>
    </source>
</evidence>
<dbReference type="Proteomes" id="UP000515152">
    <property type="component" value="Chromosome 1"/>
</dbReference>
<evidence type="ECO:0000256" key="3">
    <source>
        <dbReference type="ARBA" id="ARBA00022448"/>
    </source>
</evidence>
<organism evidence="7 8">
    <name type="scientific">Clupea harengus</name>
    <name type="common">Atlantic herring</name>
    <dbReference type="NCBI Taxonomy" id="7950"/>
    <lineage>
        <taxon>Eukaryota</taxon>
        <taxon>Metazoa</taxon>
        <taxon>Chordata</taxon>
        <taxon>Craniata</taxon>
        <taxon>Vertebrata</taxon>
        <taxon>Euteleostomi</taxon>
        <taxon>Actinopterygii</taxon>
        <taxon>Neopterygii</taxon>
        <taxon>Teleostei</taxon>
        <taxon>Clupei</taxon>
        <taxon>Clupeiformes</taxon>
        <taxon>Clupeoidei</taxon>
        <taxon>Clupeidae</taxon>
        <taxon>Clupea</taxon>
    </lineage>
</organism>
<name>A0A6P8FSL9_CLUHA</name>
<sequence length="222" mass="23633">MPAQPNTGNPFVAASALPGSLVHAAPNPLLQMGALQGSPVLGVARCQAINSAPGSPLFRSLSPTPSSLQGSPAKGPEISMANLHVPLDAIKPSKVLPVTAYDKDGVRLLLHFASECPAGRTDVLVVVLSWLNTAPLPVRNVSLQAAVPKSMKVKLQPPSGIDLAPFNPILPPPSITQIMLLANPLREKVRLRFKLMFLLGERQYSEVGEVDQFPPPSQWDKL</sequence>
<evidence type="ECO:0000256" key="5">
    <source>
        <dbReference type="ARBA" id="ARBA00023034"/>
    </source>
</evidence>
<dbReference type="Pfam" id="PF02883">
    <property type="entry name" value="Alpha_adaptinC2"/>
    <property type="match status" value="1"/>
</dbReference>
<keyword evidence="4" id="KW-0653">Protein transport</keyword>